<dbReference type="InterPro" id="IPR013087">
    <property type="entry name" value="Znf_C2H2_type"/>
</dbReference>
<keyword evidence="2" id="KW-0479">Metal-binding</keyword>
<name>A0A835Q339_VANPL</name>
<sequence>MWSNGHGCPPGEDNEEDSWEVRAFAADTGNASGTTWPPRFYPCAYCRREFRSAQALGGHMNVHRRDRARLQQRGPEPSRGPPQTGFPTEHGGNGTCFYYAQHGQNAAGGQTVDSANFYFSVADEQNPNPNHHFGTINFGAVRSTHEDCSTLEKMGSSRTDSDDGGDDGDEEDKGEEESVAEELDLELRLGW</sequence>
<evidence type="ECO:0000313" key="11">
    <source>
        <dbReference type="EMBL" id="KAG0462122.1"/>
    </source>
</evidence>
<dbReference type="PANTHER" id="PTHR45801">
    <property type="entry name" value="OS07G0101800 PROTEIN"/>
    <property type="match status" value="1"/>
</dbReference>
<dbReference type="AlphaFoldDB" id="A0A835Q339"/>
<dbReference type="SUPFAM" id="SSF57667">
    <property type="entry name" value="beta-beta-alpha zinc fingers"/>
    <property type="match status" value="1"/>
</dbReference>
<feature type="region of interest" description="Disordered" evidence="9">
    <location>
        <begin position="70"/>
        <end position="92"/>
    </location>
</feature>
<keyword evidence="7" id="KW-0539">Nucleus</keyword>
<dbReference type="PROSITE" id="PS00028">
    <property type="entry name" value="ZINC_FINGER_C2H2_1"/>
    <property type="match status" value="1"/>
</dbReference>
<evidence type="ECO:0000313" key="12">
    <source>
        <dbReference type="Proteomes" id="UP000639772"/>
    </source>
</evidence>
<dbReference type="InterPro" id="IPR052426">
    <property type="entry name" value="Plant_dev_regulator"/>
</dbReference>
<evidence type="ECO:0000256" key="8">
    <source>
        <dbReference type="PROSITE-ProRule" id="PRU00042"/>
    </source>
</evidence>
<evidence type="ECO:0000256" key="4">
    <source>
        <dbReference type="ARBA" id="ARBA00022833"/>
    </source>
</evidence>
<evidence type="ECO:0000256" key="2">
    <source>
        <dbReference type="ARBA" id="ARBA00022723"/>
    </source>
</evidence>
<evidence type="ECO:0000256" key="7">
    <source>
        <dbReference type="ARBA" id="ARBA00023242"/>
    </source>
</evidence>
<feature type="domain" description="C2H2-type" evidence="10">
    <location>
        <begin position="41"/>
        <end position="68"/>
    </location>
</feature>
<dbReference type="GO" id="GO:0008270">
    <property type="term" value="F:zinc ion binding"/>
    <property type="evidence" value="ECO:0007669"/>
    <property type="project" value="UniProtKB-KW"/>
</dbReference>
<evidence type="ECO:0000256" key="6">
    <source>
        <dbReference type="ARBA" id="ARBA00023163"/>
    </source>
</evidence>
<evidence type="ECO:0000256" key="5">
    <source>
        <dbReference type="ARBA" id="ARBA00023015"/>
    </source>
</evidence>
<dbReference type="InterPro" id="IPR036236">
    <property type="entry name" value="Znf_C2H2_sf"/>
</dbReference>
<keyword evidence="6" id="KW-0804">Transcription</keyword>
<evidence type="ECO:0000256" key="3">
    <source>
        <dbReference type="ARBA" id="ARBA00022771"/>
    </source>
</evidence>
<keyword evidence="4" id="KW-0862">Zinc</keyword>
<reference evidence="11 12" key="1">
    <citation type="journal article" date="2020" name="Nat. Food">
        <title>A phased Vanilla planifolia genome enables genetic improvement of flavour and production.</title>
        <authorList>
            <person name="Hasing T."/>
            <person name="Tang H."/>
            <person name="Brym M."/>
            <person name="Khazi F."/>
            <person name="Huang T."/>
            <person name="Chambers A.H."/>
        </authorList>
    </citation>
    <scope>NUCLEOTIDE SEQUENCE [LARGE SCALE GENOMIC DNA]</scope>
    <source>
        <tissue evidence="11">Leaf</tissue>
    </source>
</reference>
<evidence type="ECO:0000256" key="1">
    <source>
        <dbReference type="ARBA" id="ARBA00004123"/>
    </source>
</evidence>
<feature type="compositionally biased region" description="Acidic residues" evidence="9">
    <location>
        <begin position="162"/>
        <end position="184"/>
    </location>
</feature>
<dbReference type="Gene3D" id="3.30.160.60">
    <property type="entry name" value="Classic Zinc Finger"/>
    <property type="match status" value="1"/>
</dbReference>
<dbReference type="PANTHER" id="PTHR45801:SF5">
    <property type="entry name" value="OS05G0286100 PROTEIN"/>
    <property type="match status" value="1"/>
</dbReference>
<dbReference type="Proteomes" id="UP000639772">
    <property type="component" value="Chromosome 11"/>
</dbReference>
<dbReference type="EMBL" id="JADCNM010000011">
    <property type="protein sequence ID" value="KAG0462122.1"/>
    <property type="molecule type" value="Genomic_DNA"/>
</dbReference>
<dbReference type="OrthoDB" id="1708403at2759"/>
<keyword evidence="5" id="KW-0805">Transcription regulation</keyword>
<gene>
    <name evidence="11" type="ORF">HPP92_020598</name>
</gene>
<accession>A0A835Q339</accession>
<proteinExistence type="predicted"/>
<organism evidence="11 12">
    <name type="scientific">Vanilla planifolia</name>
    <name type="common">Vanilla</name>
    <dbReference type="NCBI Taxonomy" id="51239"/>
    <lineage>
        <taxon>Eukaryota</taxon>
        <taxon>Viridiplantae</taxon>
        <taxon>Streptophyta</taxon>
        <taxon>Embryophyta</taxon>
        <taxon>Tracheophyta</taxon>
        <taxon>Spermatophyta</taxon>
        <taxon>Magnoliopsida</taxon>
        <taxon>Liliopsida</taxon>
        <taxon>Asparagales</taxon>
        <taxon>Orchidaceae</taxon>
        <taxon>Vanilloideae</taxon>
        <taxon>Vanilleae</taxon>
        <taxon>Vanilla</taxon>
    </lineage>
</organism>
<dbReference type="GO" id="GO:0005634">
    <property type="term" value="C:nucleus"/>
    <property type="evidence" value="ECO:0007669"/>
    <property type="project" value="UniProtKB-SubCell"/>
</dbReference>
<protein>
    <recommendedName>
        <fullName evidence="10">C2H2-type domain-containing protein</fullName>
    </recommendedName>
</protein>
<comment type="subcellular location">
    <subcellularLocation>
        <location evidence="1">Nucleus</location>
    </subcellularLocation>
</comment>
<evidence type="ECO:0000259" key="10">
    <source>
        <dbReference type="PROSITE" id="PS50157"/>
    </source>
</evidence>
<dbReference type="PROSITE" id="PS50157">
    <property type="entry name" value="ZINC_FINGER_C2H2_2"/>
    <property type="match status" value="1"/>
</dbReference>
<feature type="region of interest" description="Disordered" evidence="9">
    <location>
        <begin position="149"/>
        <end position="191"/>
    </location>
</feature>
<evidence type="ECO:0000256" key="9">
    <source>
        <dbReference type="SAM" id="MobiDB-lite"/>
    </source>
</evidence>
<keyword evidence="3 8" id="KW-0863">Zinc-finger</keyword>
<comment type="caution">
    <text evidence="11">The sequence shown here is derived from an EMBL/GenBank/DDBJ whole genome shotgun (WGS) entry which is preliminary data.</text>
</comment>
<dbReference type="Pfam" id="PF13912">
    <property type="entry name" value="zf-C2H2_6"/>
    <property type="match status" value="1"/>
</dbReference>